<keyword evidence="8" id="KW-0234">DNA repair</keyword>
<protein>
    <submittedName>
        <fullName evidence="9">Uncharacterized protein</fullName>
    </submittedName>
</protein>
<dbReference type="FunFam" id="1.10.287.610:FF:000002">
    <property type="entry name" value="DNA ligase"/>
    <property type="match status" value="1"/>
</dbReference>
<evidence type="ECO:0000256" key="7">
    <source>
        <dbReference type="ARBA" id="ARBA00023027"/>
    </source>
</evidence>
<proteinExistence type="predicted"/>
<evidence type="ECO:0000256" key="2">
    <source>
        <dbReference type="ARBA" id="ARBA00022705"/>
    </source>
</evidence>
<dbReference type="AlphaFoldDB" id="A0A383ER22"/>
<keyword evidence="4" id="KW-0227">DNA damage</keyword>
<name>A0A383ER22_9ZZZZ</name>
<dbReference type="SUPFAM" id="SSF56091">
    <property type="entry name" value="DNA ligase/mRNA capping enzyme, catalytic domain"/>
    <property type="match status" value="1"/>
</dbReference>
<dbReference type="EMBL" id="UINC01227927">
    <property type="protein sequence ID" value="SVE59024.1"/>
    <property type="molecule type" value="Genomic_DNA"/>
</dbReference>
<organism evidence="9">
    <name type="scientific">marine metagenome</name>
    <dbReference type="NCBI Taxonomy" id="408172"/>
    <lineage>
        <taxon>unclassified sequences</taxon>
        <taxon>metagenomes</taxon>
        <taxon>ecological metagenomes</taxon>
    </lineage>
</organism>
<evidence type="ECO:0000256" key="8">
    <source>
        <dbReference type="ARBA" id="ARBA00023204"/>
    </source>
</evidence>
<dbReference type="Pfam" id="PF22745">
    <property type="entry name" value="Nlig-Ia"/>
    <property type="match status" value="1"/>
</dbReference>
<evidence type="ECO:0000256" key="3">
    <source>
        <dbReference type="ARBA" id="ARBA00022723"/>
    </source>
</evidence>
<dbReference type="GO" id="GO:0046872">
    <property type="term" value="F:metal ion binding"/>
    <property type="evidence" value="ECO:0007669"/>
    <property type="project" value="UniProtKB-KW"/>
</dbReference>
<keyword evidence="1" id="KW-0436">Ligase</keyword>
<evidence type="ECO:0000256" key="6">
    <source>
        <dbReference type="ARBA" id="ARBA00022842"/>
    </source>
</evidence>
<evidence type="ECO:0000256" key="5">
    <source>
        <dbReference type="ARBA" id="ARBA00022833"/>
    </source>
</evidence>
<gene>
    <name evidence="9" type="ORF">METZ01_LOCUS511878</name>
</gene>
<dbReference type="GO" id="GO:0016874">
    <property type="term" value="F:ligase activity"/>
    <property type="evidence" value="ECO:0007669"/>
    <property type="project" value="UniProtKB-KW"/>
</dbReference>
<evidence type="ECO:0000256" key="1">
    <source>
        <dbReference type="ARBA" id="ARBA00022598"/>
    </source>
</evidence>
<keyword evidence="2" id="KW-0235">DNA replication</keyword>
<evidence type="ECO:0000313" key="9">
    <source>
        <dbReference type="EMBL" id="SVE59024.1"/>
    </source>
</evidence>
<keyword evidence="5" id="KW-0862">Zinc</keyword>
<keyword evidence="3" id="KW-0479">Metal-binding</keyword>
<evidence type="ECO:0000256" key="4">
    <source>
        <dbReference type="ARBA" id="ARBA00022763"/>
    </source>
</evidence>
<dbReference type="GO" id="GO:0006260">
    <property type="term" value="P:DNA replication"/>
    <property type="evidence" value="ECO:0007669"/>
    <property type="project" value="UniProtKB-KW"/>
</dbReference>
<reference evidence="9" key="1">
    <citation type="submission" date="2018-05" db="EMBL/GenBank/DDBJ databases">
        <authorList>
            <person name="Lanie J.A."/>
            <person name="Ng W.-L."/>
            <person name="Kazmierczak K.M."/>
            <person name="Andrzejewski T.M."/>
            <person name="Davidsen T.M."/>
            <person name="Wayne K.J."/>
            <person name="Tettelin H."/>
            <person name="Glass J.I."/>
            <person name="Rusch D."/>
            <person name="Podicherti R."/>
            <person name="Tsui H.-C.T."/>
            <person name="Winkler M.E."/>
        </authorList>
    </citation>
    <scope>NUCLEOTIDE SEQUENCE</scope>
</reference>
<keyword evidence="6" id="KW-0460">Magnesium</keyword>
<sequence>MDIKDKINSLRKELHEYNYQYYVLDNPDISDYEFDLKLKELQDLENNHPEFYDSNSPTLRVGGIVTKEFQS</sequence>
<keyword evidence="7" id="KW-0520">NAD</keyword>
<dbReference type="Gene3D" id="1.10.287.610">
    <property type="entry name" value="Helix hairpin bin"/>
    <property type="match status" value="1"/>
</dbReference>
<accession>A0A383ER22</accession>
<dbReference type="GO" id="GO:0006281">
    <property type="term" value="P:DNA repair"/>
    <property type="evidence" value="ECO:0007669"/>
    <property type="project" value="UniProtKB-KW"/>
</dbReference>
<feature type="non-terminal residue" evidence="9">
    <location>
        <position position="71"/>
    </location>
</feature>